<evidence type="ECO:0000313" key="3">
    <source>
        <dbReference type="Proteomes" id="UP001149163"/>
    </source>
</evidence>
<gene>
    <name evidence="2" type="ORF">N7482_000431</name>
</gene>
<evidence type="ECO:0000313" key="2">
    <source>
        <dbReference type="EMBL" id="KAJ5174554.1"/>
    </source>
</evidence>
<dbReference type="Proteomes" id="UP001149163">
    <property type="component" value="Unassembled WGS sequence"/>
</dbReference>
<feature type="domain" description="Leucine-rich repeat" evidence="1">
    <location>
        <begin position="200"/>
        <end position="346"/>
    </location>
</feature>
<dbReference type="GeneID" id="81421732"/>
<sequence>MLLQLPDEILWHISRELEDQHDRLHLATSCQRLYGTLRSTIFWEVALCTYLPESLDEIDQVCQFLYTIVRDPKLASMVHVLDLGCWQTKSTRDDEGSPDDFDFDRDLMENLVREATSDGDYREQWLEDLAAGVTDAWLALLIPRLTNLCEISFVWPSGADYFPAMRYLGGFRVYESSIDEDRGEDDELDKKLSVKIDPGSSSITDIVVKVCDAADGMHAWIRGCKALTSFRLTMDSLVSYAPPNKRKLYKALSVHKAVLEAISISNVPDSIEDESTDSFMGPFADFSALKVLHVACADIVGLDNEKRPMRSLSDVLPSSLETLSLCVLDGDLFGWVIKQCELLLDSNVCPQLESIRLESRAISDPTEALKAKELKRRCQDEGISFRTFDVERWEVERKVMRYWDSVWPIDHVFDL</sequence>
<dbReference type="RefSeq" id="XP_056546162.1">
    <property type="nucleotide sequence ID" value="XM_056682556.1"/>
</dbReference>
<proteinExistence type="predicted"/>
<dbReference type="EMBL" id="JAPQKN010000001">
    <property type="protein sequence ID" value="KAJ5174554.1"/>
    <property type="molecule type" value="Genomic_DNA"/>
</dbReference>
<name>A0A9W9IE59_9EURO</name>
<dbReference type="Pfam" id="PF24969">
    <property type="entry name" value="LRR_15"/>
    <property type="match status" value="1"/>
</dbReference>
<organism evidence="2 3">
    <name type="scientific">Penicillium canariense</name>
    <dbReference type="NCBI Taxonomy" id="189055"/>
    <lineage>
        <taxon>Eukaryota</taxon>
        <taxon>Fungi</taxon>
        <taxon>Dikarya</taxon>
        <taxon>Ascomycota</taxon>
        <taxon>Pezizomycotina</taxon>
        <taxon>Eurotiomycetes</taxon>
        <taxon>Eurotiomycetidae</taxon>
        <taxon>Eurotiales</taxon>
        <taxon>Aspergillaceae</taxon>
        <taxon>Penicillium</taxon>
    </lineage>
</organism>
<reference evidence="2" key="1">
    <citation type="submission" date="2022-11" db="EMBL/GenBank/DDBJ databases">
        <authorList>
            <person name="Petersen C."/>
        </authorList>
    </citation>
    <scope>NUCLEOTIDE SEQUENCE</scope>
    <source>
        <strain evidence="2">IBT 26290</strain>
    </source>
</reference>
<keyword evidence="3" id="KW-1185">Reference proteome</keyword>
<accession>A0A9W9IE59</accession>
<comment type="caution">
    <text evidence="2">The sequence shown here is derived from an EMBL/GenBank/DDBJ whole genome shotgun (WGS) entry which is preliminary data.</text>
</comment>
<dbReference type="InterPro" id="IPR056867">
    <property type="entry name" value="LRR_15"/>
</dbReference>
<evidence type="ECO:0000259" key="1">
    <source>
        <dbReference type="Pfam" id="PF24969"/>
    </source>
</evidence>
<reference evidence="2" key="2">
    <citation type="journal article" date="2023" name="IMA Fungus">
        <title>Comparative genomic study of the Penicillium genus elucidates a diverse pangenome and 15 lateral gene transfer events.</title>
        <authorList>
            <person name="Petersen C."/>
            <person name="Sorensen T."/>
            <person name="Nielsen M.R."/>
            <person name="Sondergaard T.E."/>
            <person name="Sorensen J.L."/>
            <person name="Fitzpatrick D.A."/>
            <person name="Frisvad J.C."/>
            <person name="Nielsen K.L."/>
        </authorList>
    </citation>
    <scope>NUCLEOTIDE SEQUENCE</scope>
    <source>
        <strain evidence="2">IBT 26290</strain>
    </source>
</reference>
<protein>
    <recommendedName>
        <fullName evidence="1">Leucine-rich repeat domain-containing protein</fullName>
    </recommendedName>
</protein>
<dbReference type="AlphaFoldDB" id="A0A9W9IE59"/>
<dbReference type="OrthoDB" id="2520703at2759"/>